<dbReference type="PANTHER" id="PTHR10782">
    <property type="entry name" value="ZINC FINGER MIZ DOMAIN-CONTAINING PROTEIN"/>
    <property type="match status" value="1"/>
</dbReference>
<feature type="domain" description="SP-RING-type" evidence="6">
    <location>
        <begin position="456"/>
        <end position="541"/>
    </location>
</feature>
<name>L7FPW1_ENTIV</name>
<organism evidence="7 8">
    <name type="scientific">Entamoeba invadens IP1</name>
    <dbReference type="NCBI Taxonomy" id="370355"/>
    <lineage>
        <taxon>Eukaryota</taxon>
        <taxon>Amoebozoa</taxon>
        <taxon>Evosea</taxon>
        <taxon>Archamoebae</taxon>
        <taxon>Mastigamoebida</taxon>
        <taxon>Entamoebidae</taxon>
        <taxon>Entamoeba</taxon>
    </lineage>
</organism>
<dbReference type="GO" id="GO:0061665">
    <property type="term" value="F:SUMO ligase activity"/>
    <property type="evidence" value="ECO:0007669"/>
    <property type="project" value="TreeGrafter"/>
</dbReference>
<dbReference type="Pfam" id="PF02891">
    <property type="entry name" value="zf-MIZ"/>
    <property type="match status" value="1"/>
</dbReference>
<keyword evidence="8" id="KW-1185">Reference proteome</keyword>
<sequence length="572" mass="64356">MNTVLAQFKLCESLLTEFKITTANAPMFFSETGGIAHLTLPQIEKIADIISNTFPDLRLRKRRNTKKKAYIKYIVELVTAPIGSLGELNPSVFQTSVATQHKTQQLSRSQEEELSITNAKKEAEKMELEKINKIRPLPKNFGSNSASQNVAQSPLQSTQNISSQSFGSSRRSQQNLLDYSFKLSNDIYKSIYNTFTGFNKFTPNVKSACCQDDSASNTSYTYNTDVQQNLLNVEFFRTQHPQYYIDKILYCKPFLSPLNKARTEINIGNKKNNQRITVRVFDTKTNTESADIYIIQLIANSNFVDLDGLMQPLYGQPHSTPAVVRKPLDITTNCYSSVNSLSVMVNKYSSDVVLVISLCSYRQIDELLTIVESGLNLNEPDNQYKALCDFQSVIKVIETKRAVFPTDCINIDDDDDLNEGLSNTNVVKGSTQTFFPMEEVPAPPNSVLKQEEKSVKCEDVSVGKTQINLRCPLSFQMIQIPVRGCECKHTTVVNLKGMLDYCLNNCYWNCPICEKPCYFSMITIDQHLKTLIQLCPSDCCLIELDANGTVLKYINDLGDSCGDDDDVEVIVD</sequence>
<keyword evidence="3" id="KW-0862">Zinc</keyword>
<gene>
    <name evidence="7" type="ORF">EIN_118040</name>
</gene>
<dbReference type="InterPro" id="IPR004181">
    <property type="entry name" value="Znf_MIZ"/>
</dbReference>
<dbReference type="InterPro" id="IPR013083">
    <property type="entry name" value="Znf_RING/FYVE/PHD"/>
</dbReference>
<evidence type="ECO:0000313" key="7">
    <source>
        <dbReference type="EMBL" id="ELP92230.1"/>
    </source>
</evidence>
<dbReference type="Proteomes" id="UP000014680">
    <property type="component" value="Unassembled WGS sequence"/>
</dbReference>
<dbReference type="GO" id="GO:0016925">
    <property type="term" value="P:protein sumoylation"/>
    <property type="evidence" value="ECO:0007669"/>
    <property type="project" value="TreeGrafter"/>
</dbReference>
<dbReference type="OrthoDB" id="21045at2759"/>
<evidence type="ECO:0000256" key="3">
    <source>
        <dbReference type="ARBA" id="ARBA00022833"/>
    </source>
</evidence>
<reference evidence="7 8" key="1">
    <citation type="submission" date="2012-10" db="EMBL/GenBank/DDBJ databases">
        <authorList>
            <person name="Zafar N."/>
            <person name="Inman J."/>
            <person name="Hall N."/>
            <person name="Lorenzi H."/>
            <person name="Caler E."/>
        </authorList>
    </citation>
    <scope>NUCLEOTIDE SEQUENCE [LARGE SCALE GENOMIC DNA]</scope>
    <source>
        <strain evidence="7 8">IP1</strain>
    </source>
</reference>
<dbReference type="PANTHER" id="PTHR10782:SF4">
    <property type="entry name" value="TONALLI, ISOFORM E"/>
    <property type="match status" value="1"/>
</dbReference>
<evidence type="ECO:0000313" key="8">
    <source>
        <dbReference type="Proteomes" id="UP000014680"/>
    </source>
</evidence>
<evidence type="ECO:0000256" key="4">
    <source>
        <dbReference type="PROSITE-ProRule" id="PRU00452"/>
    </source>
</evidence>
<dbReference type="GO" id="GO:0000785">
    <property type="term" value="C:chromatin"/>
    <property type="evidence" value="ECO:0007669"/>
    <property type="project" value="TreeGrafter"/>
</dbReference>
<feature type="compositionally biased region" description="Low complexity" evidence="5">
    <location>
        <begin position="157"/>
        <end position="169"/>
    </location>
</feature>
<evidence type="ECO:0000256" key="2">
    <source>
        <dbReference type="ARBA" id="ARBA00022771"/>
    </source>
</evidence>
<keyword evidence="2 4" id="KW-0863">Zinc-finger</keyword>
<dbReference type="GO" id="GO:0008270">
    <property type="term" value="F:zinc ion binding"/>
    <property type="evidence" value="ECO:0007669"/>
    <property type="project" value="UniProtKB-KW"/>
</dbReference>
<dbReference type="RefSeq" id="XP_004259001.1">
    <property type="nucleotide sequence ID" value="XM_004258953.1"/>
</dbReference>
<dbReference type="KEGG" id="eiv:EIN_118040"/>
<protein>
    <recommendedName>
        <fullName evidence="6">SP-RING-type domain-containing protein</fullName>
    </recommendedName>
</protein>
<feature type="compositionally biased region" description="Polar residues" evidence="5">
    <location>
        <begin position="141"/>
        <end position="156"/>
    </location>
</feature>
<dbReference type="CDD" id="cd16650">
    <property type="entry name" value="SP-RING_PIAS-like"/>
    <property type="match status" value="1"/>
</dbReference>
<dbReference type="Gene3D" id="3.30.40.10">
    <property type="entry name" value="Zinc/RING finger domain, C3HC4 (zinc finger)"/>
    <property type="match status" value="1"/>
</dbReference>
<dbReference type="EMBL" id="KB206391">
    <property type="protein sequence ID" value="ELP92230.1"/>
    <property type="molecule type" value="Genomic_DNA"/>
</dbReference>
<evidence type="ECO:0000259" key="6">
    <source>
        <dbReference type="PROSITE" id="PS51044"/>
    </source>
</evidence>
<evidence type="ECO:0000256" key="1">
    <source>
        <dbReference type="ARBA" id="ARBA00022723"/>
    </source>
</evidence>
<evidence type="ECO:0000256" key="5">
    <source>
        <dbReference type="SAM" id="MobiDB-lite"/>
    </source>
</evidence>
<proteinExistence type="predicted"/>
<accession>L7FPW1</accession>
<dbReference type="VEuPathDB" id="AmoebaDB:EIN_118040"/>
<dbReference type="GeneID" id="14891229"/>
<keyword evidence="1" id="KW-0479">Metal-binding</keyword>
<dbReference type="AlphaFoldDB" id="L7FPW1"/>
<dbReference type="PROSITE" id="PS51044">
    <property type="entry name" value="ZF_SP_RING"/>
    <property type="match status" value="1"/>
</dbReference>
<feature type="region of interest" description="Disordered" evidence="5">
    <location>
        <begin position="134"/>
        <end position="169"/>
    </location>
</feature>